<evidence type="ECO:0000313" key="2">
    <source>
        <dbReference type="Proteomes" id="UP000242180"/>
    </source>
</evidence>
<comment type="caution">
    <text evidence="1">The sequence shown here is derived from an EMBL/GenBank/DDBJ whole genome shotgun (WGS) entry which is preliminary data.</text>
</comment>
<organism evidence="1 2">
    <name type="scientific">Syncephalastrum racemosum</name>
    <name type="common">Filamentous fungus</name>
    <dbReference type="NCBI Taxonomy" id="13706"/>
    <lineage>
        <taxon>Eukaryota</taxon>
        <taxon>Fungi</taxon>
        <taxon>Fungi incertae sedis</taxon>
        <taxon>Mucoromycota</taxon>
        <taxon>Mucoromycotina</taxon>
        <taxon>Mucoromycetes</taxon>
        <taxon>Mucorales</taxon>
        <taxon>Syncephalastraceae</taxon>
        <taxon>Syncephalastrum</taxon>
    </lineage>
</organism>
<dbReference type="EMBL" id="MCGN01000009">
    <property type="protein sequence ID" value="ORY93111.1"/>
    <property type="molecule type" value="Genomic_DNA"/>
</dbReference>
<gene>
    <name evidence="1" type="ORF">BCR43DRAFT_364963</name>
</gene>
<dbReference type="OrthoDB" id="2288692at2759"/>
<accession>A0A1X2H432</accession>
<sequence length="106" mass="11993">MFKPFSDFLHMPATIFTLCDLPSFSGYASNSTSPAMLSAQLLALCARAHYHHKNMLTEVQRGTFMILYESAIKDSKPWVPLVVVVDQIKKAFKRITRGQRFSSLPL</sequence>
<dbReference type="AlphaFoldDB" id="A0A1X2H432"/>
<proteinExistence type="predicted"/>
<protein>
    <submittedName>
        <fullName evidence="1">Uncharacterized protein</fullName>
    </submittedName>
</protein>
<name>A0A1X2H432_SYNRA</name>
<evidence type="ECO:0000313" key="1">
    <source>
        <dbReference type="EMBL" id="ORY93111.1"/>
    </source>
</evidence>
<dbReference type="InParanoid" id="A0A1X2H432"/>
<dbReference type="Proteomes" id="UP000242180">
    <property type="component" value="Unassembled WGS sequence"/>
</dbReference>
<keyword evidence="2" id="KW-1185">Reference proteome</keyword>
<reference evidence="1 2" key="1">
    <citation type="submission" date="2016-07" db="EMBL/GenBank/DDBJ databases">
        <title>Pervasive Adenine N6-methylation of Active Genes in Fungi.</title>
        <authorList>
            <consortium name="DOE Joint Genome Institute"/>
            <person name="Mondo S.J."/>
            <person name="Dannebaum R.O."/>
            <person name="Kuo R.C."/>
            <person name="Labutti K."/>
            <person name="Haridas S."/>
            <person name="Kuo A."/>
            <person name="Salamov A."/>
            <person name="Ahrendt S.R."/>
            <person name="Lipzen A."/>
            <person name="Sullivan W."/>
            <person name="Andreopoulos W.B."/>
            <person name="Clum A."/>
            <person name="Lindquist E."/>
            <person name="Daum C."/>
            <person name="Ramamoorthy G.K."/>
            <person name="Gryganskyi A."/>
            <person name="Culley D."/>
            <person name="Magnuson J.K."/>
            <person name="James T.Y."/>
            <person name="O'Malley M.A."/>
            <person name="Stajich J.E."/>
            <person name="Spatafora J.W."/>
            <person name="Visel A."/>
            <person name="Grigoriev I.V."/>
        </authorList>
    </citation>
    <scope>NUCLEOTIDE SEQUENCE [LARGE SCALE GENOMIC DNA]</scope>
    <source>
        <strain evidence="1 2">NRRL 2496</strain>
    </source>
</reference>